<keyword evidence="12" id="KW-1185">Reference proteome</keyword>
<dbReference type="Gene3D" id="1.10.1200.10">
    <property type="entry name" value="ACP-like"/>
    <property type="match status" value="2"/>
</dbReference>
<evidence type="ECO:0000256" key="2">
    <source>
        <dbReference type="ARBA" id="ARBA00022553"/>
    </source>
</evidence>
<dbReference type="GO" id="GO:0006633">
    <property type="term" value="P:fatty acid biosynthetic process"/>
    <property type="evidence" value="ECO:0007669"/>
    <property type="project" value="InterPro"/>
</dbReference>
<name>A0A7W8ACK8_9ACTN</name>
<dbReference type="InterPro" id="IPR014031">
    <property type="entry name" value="Ketoacyl_synth_C"/>
</dbReference>
<evidence type="ECO:0000313" key="11">
    <source>
        <dbReference type="EMBL" id="MBB5082715.1"/>
    </source>
</evidence>
<dbReference type="GO" id="GO:0005886">
    <property type="term" value="C:plasma membrane"/>
    <property type="evidence" value="ECO:0007669"/>
    <property type="project" value="TreeGrafter"/>
</dbReference>
<dbReference type="PROSITE" id="PS50075">
    <property type="entry name" value="CARRIER"/>
    <property type="match status" value="2"/>
</dbReference>
<dbReference type="Pfam" id="PF14765">
    <property type="entry name" value="PS-DH"/>
    <property type="match status" value="1"/>
</dbReference>
<dbReference type="PROSITE" id="PS52004">
    <property type="entry name" value="KS3_2"/>
    <property type="match status" value="2"/>
</dbReference>
<evidence type="ECO:0000259" key="8">
    <source>
        <dbReference type="PROSITE" id="PS50075"/>
    </source>
</evidence>
<evidence type="ECO:0000259" key="10">
    <source>
        <dbReference type="PROSITE" id="PS52019"/>
    </source>
</evidence>
<evidence type="ECO:0000256" key="1">
    <source>
        <dbReference type="ARBA" id="ARBA00022450"/>
    </source>
</evidence>
<dbReference type="Pfam" id="PF02801">
    <property type="entry name" value="Ketoacyl-synt_C"/>
    <property type="match status" value="2"/>
</dbReference>
<feature type="compositionally biased region" description="Polar residues" evidence="7">
    <location>
        <begin position="853"/>
        <end position="862"/>
    </location>
</feature>
<dbReference type="GO" id="GO:0005737">
    <property type="term" value="C:cytoplasm"/>
    <property type="evidence" value="ECO:0007669"/>
    <property type="project" value="TreeGrafter"/>
</dbReference>
<dbReference type="InterPro" id="IPR014030">
    <property type="entry name" value="Ketoacyl_synth_N"/>
</dbReference>
<dbReference type="GO" id="GO:0004312">
    <property type="term" value="F:fatty acid synthase activity"/>
    <property type="evidence" value="ECO:0007669"/>
    <property type="project" value="TreeGrafter"/>
</dbReference>
<dbReference type="InterPro" id="IPR001227">
    <property type="entry name" value="Ac_transferase_dom_sf"/>
</dbReference>
<dbReference type="PROSITE" id="PS52019">
    <property type="entry name" value="PKS_MFAS_DH"/>
    <property type="match status" value="1"/>
</dbReference>
<feature type="compositionally biased region" description="Low complexity" evidence="7">
    <location>
        <begin position="865"/>
        <end position="877"/>
    </location>
</feature>
<dbReference type="SUPFAM" id="SSF53901">
    <property type="entry name" value="Thiolase-like"/>
    <property type="match status" value="2"/>
</dbReference>
<dbReference type="EMBL" id="JACHIN010000014">
    <property type="protein sequence ID" value="MBB5082715.1"/>
    <property type="molecule type" value="Genomic_DNA"/>
</dbReference>
<sequence>MSCRLPQAADPARFWHLLRDGVDAVTPAPEDRWPNAAGYRFGGFLEDVEGFDAAFFGISPNEAAAMDPHQRLVLELAWEALENARVLPAELRGSAAGVFLGAISNDFAALGAGGRHGYTGANRAMIANRVSYLLGLRGPSLTLDAGQSSSLVAVQMACESLRRGEIGLAVAGGVNLNLLGETTNAIGEFGALSPDGRCHTFDARANGYVRGEGGGLVVLKPLAAAVTDRDVIHAVILGGAVNNDGGGEGLTVPSSRAQAEVIELACAQAGVAPGAVQYVELHGTGTKVGDPIEATALGSVYGKARPATEPLLVGSVKTNIGHLEGAAGIAGLLKVVLSLKHRELPASLHCETPNPEIPFDSLRLRVVPETLPWSARRLVAGVSSFGMGGTNCHLLVTEPPRLSIGGSRRQPVHTESDGSAPWVFSARSPGALKELAKQLAEVEADPADVAWSLVRSRAGFEHRAVVLGAAKQEALRALADGLPHDAAVTGTGAGRTAFVFPGQGAQWPSMARELLSGSPAFAERVAECALALAPFTDYDLMDVLREKPGAPGLDRVDVVQPALWAVMTGLAALWQSHGLRPDLVIGHSQGEIAAATAVGALSAQDAARVVGLRSKAIAGIAGKGGMMSLAAPLGVIESTMARISRHLAVAAVNGPTSFVVSGPHEALAELKSRLPEYRSRIIPVNYASHSAEVEQVRDEVLAALAPVRPASTCTTFVSTLTGRPIDTAELDASYWYASLRRPVRFGQAVRVALEHEAGVFVECSPHPVLVSGVSETAEAAGREVSAVGTLRRDDGGAERVMRSLAEAYAGGAEVDWAGPCGGGRLVDLPTYPFQRRRHRLAVPAGRAAALNGGTRSHTSGETNGAHHANGAHSADGALHADGASHADAGEAAGFGGDVRELVLATLAGLLGHEDAAGIEPSRTFKNLGVESATALDLRNRLRSITGLRLPTSLLFDHPTPQKLIDHLRALLAREAPRATVQERARLDDDPVVVVGMGCRYPGGVATPADLWKLVSEGTDAITEFPANRGWDMAALFATGQDRSGTSDTGHGGFLHDADRFDAGFFGISPREAAAMDPQQRLLLEISWEAVERAGIDPAELRDTATGVFVGAMAPDYGPRLHLSGGVADGHLLTGTALSVVSGRIAYTLGLRGPALTTDTACSSSLVSIVLATQALRRGECTMALAGGVTVMSTPGMFVEFSRQGGLARDGRCKAFSADADGTGWAEGAGMLLLERLSDARRNGHPVLAVIRGGAVNQDGASNGLTAPSGLAQQAVMRQALADARLTSADVDVVEAHGTGTTLGDPIEAESVMSVYDDVWLGSLKSNLGHTQAAAGVGGVIKMVQALEHRVLPRTLHADEPSPHVDWSAGNVKLLTSPVDLPEGRTLRAAVSSFGISGTNAHLIIEQAPTTPEPAPIGPEQDAPETASPAGQELLAWVLSARSESALRAQGAQLREVAAGTSDLAAAGRALARKSGFAHRAVVVARDRGELLAALDALAEGTPHAALVTGVADRDVQPVFVFPGQGSQWAGMAVELLDSDEVFRTELRRCDAALRAHTGWSVEDALRAEGKLEGSDVIQPVLFAVMVALAKVWRSLGVEPSAVVGHSQGEIIAACVAGALSLEDAAKVVVLRSRALMRLGDRGGMTALPVPAERGRELIEPWAGRLWLAVHSGPESCVVGGDADALEEFTAAHGESLNARRVAIGYAAHTPHIEALREEILSALDGIAPRAGEVAFCSSYAGGPVEHTELTAEYWYTSLRNPVRFQEAVESFAGTPLFVETSPHPVLTGHVQDTLTAAGRPGGATGTLRRGDGGRARLLTALAQAHVLGARVDWPAALGTGPLAELPTYPFERQRYWLDGTAGADVSTSGLDATRHPLLGAAVQLAAGDGHLLTGRLSLAATPWLADHAVDGTVLLPGTAFVELALEAAATVGAASVEDLTLEAPLRLAATEAVQIQLTVGASDEGGHRDLSVHARPAGDPDAPWTRHATGALSTSTPATAESLTVWPPADATGVDLDDAYERLAERGYGYGPAFQGLRAAWRAGEDAYVEVELPEHVSEGADRFTLHPALLDAALHLLVLDAGGEPGTLLLPFSWSGVHASTGGARTLRVRLTPQGQDRHVLTVHDLSGAPIATAELTLRAVPRTGAAPAAETYTVTWTEVPEPERDAVTWATVGYDAFADEVGGQRYYDLASLADMSVDAPGAVLVPFEPDADDLPYSVHDALYQALDLVQGWVGDERFWQSRMVFVTRGPAVVTGPLWGLVRSAQAEHPGRFALADVDAGFTDWELLAATDEPQLRARGGSLQVPRLTRRTGGPAGATPAGPGTADPGSPAPAPDHTAALAPDPDQTPASALAEGTVLVTGGTGALGGLVAERLAARHGVRDLVLVSRSGPDAPGAAELAGRLESLGARVTIAACDVSDRDALGRLVGGIPELAGVVHTAAVLDDATVAGLSATQLDTVLAPKADAAWRLHELAGDRPLILFSSVAGVIGTAGQANYAAANAFLDALAEHRHALGLPAVSVAWGAWETGMAGELSGADVVRMSRAGVAALTAEQGLELFDAILTAPADEAVVVAARWDAAALRLRAEAGELASILRGLVRAPRRTAEKGGSTRNGTASAAGPVALVERLAVMAEPDARNHLTGLVRSHVAAVLGHGGADRVGVDKSFNELGFDSLTAVELRNRLNADTGLRLPATLVFDHPTVSALAEHLFQSLAPRTPSPEDTLRGAVEKVESMLLAANGEGEGIKGRLVAILQSALSRFGSSGTAANGAAEKIVSASDEEIFALIDNRSMAEGPDHGN</sequence>
<dbReference type="SMART" id="SM00827">
    <property type="entry name" value="PKS_AT"/>
    <property type="match status" value="2"/>
</dbReference>
<feature type="domain" description="Carrier" evidence="8">
    <location>
        <begin position="896"/>
        <end position="971"/>
    </location>
</feature>
<dbReference type="Gene3D" id="3.30.70.3290">
    <property type="match status" value="2"/>
</dbReference>
<keyword evidence="3 11" id="KW-0808">Transferase</keyword>
<dbReference type="PANTHER" id="PTHR43775:SF51">
    <property type="entry name" value="INACTIVE PHENOLPHTHIOCEROL SYNTHESIS POLYKETIDE SYNTHASE TYPE I PKS1-RELATED"/>
    <property type="match status" value="1"/>
</dbReference>
<evidence type="ECO:0000256" key="6">
    <source>
        <dbReference type="PROSITE-ProRule" id="PRU01363"/>
    </source>
</evidence>
<dbReference type="SMART" id="SM00822">
    <property type="entry name" value="PKS_KR"/>
    <property type="match status" value="1"/>
</dbReference>
<keyword evidence="5" id="KW-0012">Acyltransferase</keyword>
<dbReference type="Proteomes" id="UP000568380">
    <property type="component" value="Unassembled WGS sequence"/>
</dbReference>
<dbReference type="InterPro" id="IPR057326">
    <property type="entry name" value="KR_dom"/>
</dbReference>
<dbReference type="PROSITE" id="PS00012">
    <property type="entry name" value="PHOSPHOPANTETHEINE"/>
    <property type="match status" value="1"/>
</dbReference>
<gene>
    <name evidence="11" type="ORF">HNR40_008211</name>
</gene>
<accession>A0A7W8ACK8</accession>
<evidence type="ECO:0000256" key="7">
    <source>
        <dbReference type="SAM" id="MobiDB-lite"/>
    </source>
</evidence>
<dbReference type="Gene3D" id="3.10.129.110">
    <property type="entry name" value="Polyketide synthase dehydratase"/>
    <property type="match status" value="1"/>
</dbReference>
<evidence type="ECO:0000256" key="4">
    <source>
        <dbReference type="ARBA" id="ARBA00023268"/>
    </source>
</evidence>
<feature type="region of interest" description="C-terminal hotdog fold" evidence="6">
    <location>
        <begin position="2011"/>
        <end position="2148"/>
    </location>
</feature>
<reference evidence="11 12" key="1">
    <citation type="submission" date="2020-08" db="EMBL/GenBank/DDBJ databases">
        <title>Genomic Encyclopedia of Type Strains, Phase IV (KMG-IV): sequencing the most valuable type-strain genomes for metagenomic binning, comparative biology and taxonomic classification.</title>
        <authorList>
            <person name="Goeker M."/>
        </authorList>
    </citation>
    <scope>NUCLEOTIDE SEQUENCE [LARGE SCALE GENOMIC DNA]</scope>
    <source>
        <strain evidence="11 12">DSM 45385</strain>
    </source>
</reference>
<dbReference type="InterPro" id="IPR049551">
    <property type="entry name" value="PKS_DH_C"/>
</dbReference>
<dbReference type="Gene3D" id="3.40.47.10">
    <property type="match status" value="2"/>
</dbReference>
<dbReference type="SMART" id="SM01294">
    <property type="entry name" value="PKS_PP_betabranch"/>
    <property type="match status" value="1"/>
</dbReference>
<feature type="domain" description="Ketosynthase family 3 (KS3)" evidence="9">
    <location>
        <begin position="1"/>
        <end position="398"/>
    </location>
</feature>
<dbReference type="SMART" id="SM00825">
    <property type="entry name" value="PKS_KS"/>
    <property type="match status" value="2"/>
</dbReference>
<feature type="compositionally biased region" description="Low complexity" evidence="7">
    <location>
        <begin position="2318"/>
        <end position="2330"/>
    </location>
</feature>
<evidence type="ECO:0000259" key="9">
    <source>
        <dbReference type="PROSITE" id="PS52004"/>
    </source>
</evidence>
<dbReference type="InterPro" id="IPR016035">
    <property type="entry name" value="Acyl_Trfase/lysoPLipase"/>
</dbReference>
<dbReference type="CDD" id="cd00833">
    <property type="entry name" value="PKS"/>
    <property type="match status" value="2"/>
</dbReference>
<dbReference type="InterPro" id="IPR020841">
    <property type="entry name" value="PKS_Beta-ketoAc_synthase_dom"/>
</dbReference>
<dbReference type="SUPFAM" id="SSF52151">
    <property type="entry name" value="FabD/lysophospholipase-like"/>
    <property type="match status" value="2"/>
</dbReference>
<feature type="active site" description="Proton donor; for dehydratase activity" evidence="6">
    <location>
        <position position="2072"/>
    </location>
</feature>
<dbReference type="InterPro" id="IPR014043">
    <property type="entry name" value="Acyl_transferase_dom"/>
</dbReference>
<dbReference type="InterPro" id="IPR049900">
    <property type="entry name" value="PKS_mFAS_DH"/>
</dbReference>
<dbReference type="PROSITE" id="PS00606">
    <property type="entry name" value="KS3_1"/>
    <property type="match status" value="1"/>
</dbReference>
<dbReference type="GO" id="GO:0004315">
    <property type="term" value="F:3-oxoacyl-[acyl-carrier-protein] synthase activity"/>
    <property type="evidence" value="ECO:0007669"/>
    <property type="project" value="InterPro"/>
</dbReference>
<dbReference type="InterPro" id="IPR036291">
    <property type="entry name" value="NAD(P)-bd_dom_sf"/>
</dbReference>
<dbReference type="FunFam" id="1.10.1200.10:FF:000007">
    <property type="entry name" value="Probable polyketide synthase pks17"/>
    <property type="match status" value="1"/>
</dbReference>
<dbReference type="GO" id="GO:0071770">
    <property type="term" value="P:DIM/DIP cell wall layer assembly"/>
    <property type="evidence" value="ECO:0007669"/>
    <property type="project" value="TreeGrafter"/>
</dbReference>
<keyword evidence="4" id="KW-0511">Multifunctional enzyme</keyword>
<feature type="region of interest" description="N-terminal hotdog fold" evidence="6">
    <location>
        <begin position="1875"/>
        <end position="1999"/>
    </location>
</feature>
<keyword evidence="2" id="KW-0597">Phosphoprotein</keyword>
<dbReference type="Pfam" id="PF00109">
    <property type="entry name" value="ketoacyl-synt"/>
    <property type="match status" value="2"/>
</dbReference>
<dbReference type="InterPro" id="IPR032821">
    <property type="entry name" value="PKS_assoc"/>
</dbReference>
<feature type="domain" description="PKS/mFAS DH" evidence="10">
    <location>
        <begin position="1875"/>
        <end position="2148"/>
    </location>
</feature>
<dbReference type="InterPro" id="IPR018201">
    <property type="entry name" value="Ketoacyl_synth_AS"/>
</dbReference>
<dbReference type="InterPro" id="IPR049552">
    <property type="entry name" value="PKS_DH_N"/>
</dbReference>
<dbReference type="Pfam" id="PF16197">
    <property type="entry name" value="KAsynt_C_assoc"/>
    <property type="match status" value="2"/>
</dbReference>
<dbReference type="Pfam" id="PF00550">
    <property type="entry name" value="PP-binding"/>
    <property type="match status" value="2"/>
</dbReference>
<dbReference type="InterPro" id="IPR016036">
    <property type="entry name" value="Malonyl_transacylase_ACP-bd"/>
</dbReference>
<dbReference type="SUPFAM" id="SSF55048">
    <property type="entry name" value="Probable ACP-binding domain of malonyl-CoA ACP transacylase"/>
    <property type="match status" value="2"/>
</dbReference>
<evidence type="ECO:0000256" key="3">
    <source>
        <dbReference type="ARBA" id="ARBA00022679"/>
    </source>
</evidence>
<dbReference type="InterPro" id="IPR042104">
    <property type="entry name" value="PKS_dehydratase_sf"/>
</dbReference>
<feature type="region of interest" description="Disordered" evidence="7">
    <location>
        <begin position="2299"/>
        <end position="2351"/>
    </location>
</feature>
<comment type="caution">
    <text evidence="11">The sequence shown here is derived from an EMBL/GenBank/DDBJ whole genome shotgun (WGS) entry which is preliminary data.</text>
</comment>
<dbReference type="InterPro" id="IPR009081">
    <property type="entry name" value="PP-bd_ACP"/>
</dbReference>
<dbReference type="InterPro" id="IPR036736">
    <property type="entry name" value="ACP-like_sf"/>
</dbReference>
<dbReference type="SMART" id="SM00823">
    <property type="entry name" value="PKS_PP"/>
    <property type="match status" value="2"/>
</dbReference>
<dbReference type="InterPro" id="IPR020806">
    <property type="entry name" value="PKS_PP-bd"/>
</dbReference>
<dbReference type="SUPFAM" id="SSF51735">
    <property type="entry name" value="NAD(P)-binding Rossmann-fold domains"/>
    <property type="match status" value="2"/>
</dbReference>
<evidence type="ECO:0000256" key="5">
    <source>
        <dbReference type="ARBA" id="ARBA00023315"/>
    </source>
</evidence>
<dbReference type="Pfam" id="PF21089">
    <property type="entry name" value="PKS_DH_N"/>
    <property type="match status" value="1"/>
</dbReference>
<dbReference type="CDD" id="cd08956">
    <property type="entry name" value="KR_3_FAS_SDR_x"/>
    <property type="match status" value="1"/>
</dbReference>
<feature type="region of interest" description="Disordered" evidence="7">
    <location>
        <begin position="850"/>
        <end position="881"/>
    </location>
</feature>
<feature type="domain" description="Carrier" evidence="8">
    <location>
        <begin position="2641"/>
        <end position="2716"/>
    </location>
</feature>
<dbReference type="Pfam" id="PF00698">
    <property type="entry name" value="Acyl_transf_1"/>
    <property type="match status" value="2"/>
</dbReference>
<dbReference type="Gene3D" id="3.40.366.10">
    <property type="entry name" value="Malonyl-Coenzyme A Acyl Carrier Protein, domain 2"/>
    <property type="match status" value="2"/>
</dbReference>
<dbReference type="InterPro" id="IPR050091">
    <property type="entry name" value="PKS_NRPS_Biosynth_Enz"/>
</dbReference>
<keyword evidence="1" id="KW-0596">Phosphopantetheine</keyword>
<dbReference type="FunFam" id="3.40.366.10:FF:000002">
    <property type="entry name" value="Probable polyketide synthase 2"/>
    <property type="match status" value="1"/>
</dbReference>
<organism evidence="11 12">
    <name type="scientific">Nonomuraea endophytica</name>
    <dbReference type="NCBI Taxonomy" id="714136"/>
    <lineage>
        <taxon>Bacteria</taxon>
        <taxon>Bacillati</taxon>
        <taxon>Actinomycetota</taxon>
        <taxon>Actinomycetes</taxon>
        <taxon>Streptosporangiales</taxon>
        <taxon>Streptosporangiaceae</taxon>
        <taxon>Nonomuraea</taxon>
    </lineage>
</organism>
<dbReference type="Pfam" id="PF08659">
    <property type="entry name" value="KR"/>
    <property type="match status" value="1"/>
</dbReference>
<dbReference type="Gene3D" id="3.40.50.720">
    <property type="entry name" value="NAD(P)-binding Rossmann-like Domain"/>
    <property type="match status" value="1"/>
</dbReference>
<protein>
    <submittedName>
        <fullName evidence="11">Acyl transferase domain-containing protein</fullName>
    </submittedName>
</protein>
<dbReference type="SUPFAM" id="SSF47336">
    <property type="entry name" value="ACP-like"/>
    <property type="match status" value="2"/>
</dbReference>
<dbReference type="InterPro" id="IPR020807">
    <property type="entry name" value="PKS_DH"/>
</dbReference>
<dbReference type="PANTHER" id="PTHR43775">
    <property type="entry name" value="FATTY ACID SYNTHASE"/>
    <property type="match status" value="1"/>
</dbReference>
<dbReference type="InterPro" id="IPR006162">
    <property type="entry name" value="Ppantetheine_attach_site"/>
</dbReference>
<feature type="domain" description="Ketosynthase family 3 (KS3)" evidence="9">
    <location>
        <begin position="988"/>
        <end position="1406"/>
    </location>
</feature>
<dbReference type="GO" id="GO:0031177">
    <property type="term" value="F:phosphopantetheine binding"/>
    <property type="evidence" value="ECO:0007669"/>
    <property type="project" value="InterPro"/>
</dbReference>
<dbReference type="FunFam" id="3.40.47.10:FF:000019">
    <property type="entry name" value="Polyketide synthase type I"/>
    <property type="match status" value="1"/>
</dbReference>
<feature type="active site" description="Proton acceptor; for dehydratase activity" evidence="6">
    <location>
        <position position="1907"/>
    </location>
</feature>
<dbReference type="InterPro" id="IPR016039">
    <property type="entry name" value="Thiolase-like"/>
</dbReference>
<dbReference type="SMART" id="SM00826">
    <property type="entry name" value="PKS_DH"/>
    <property type="match status" value="1"/>
</dbReference>
<dbReference type="InterPro" id="IPR013968">
    <property type="entry name" value="PKS_KR"/>
</dbReference>
<proteinExistence type="predicted"/>
<evidence type="ECO:0000313" key="12">
    <source>
        <dbReference type="Proteomes" id="UP000568380"/>
    </source>
</evidence>